<proteinExistence type="predicted"/>
<accession>A0A2S5CGH8</accession>
<dbReference type="RefSeq" id="WP_103975767.1">
    <property type="nucleotide sequence ID" value="NZ_PGFZ01000020.1"/>
</dbReference>
<dbReference type="AlphaFoldDB" id="A0A2S5CGH8"/>
<evidence type="ECO:0000256" key="1">
    <source>
        <dbReference type="SAM" id="MobiDB-lite"/>
    </source>
</evidence>
<reference evidence="2 3" key="1">
    <citation type="submission" date="2017-11" db="EMBL/GenBank/DDBJ databases">
        <title>Draft Genome Sequence of Methylobacter psychrotolerans Sph1T, an Obligate Methanotroph from Low-Temperature Environments.</title>
        <authorList>
            <person name="Oshkin I.Y."/>
            <person name="Miroshnikov K."/>
            <person name="Belova S.E."/>
            <person name="Korzhenkov A."/>
            <person name="Toshchakov S.V."/>
            <person name="Dedysh S.N."/>
        </authorList>
    </citation>
    <scope>NUCLEOTIDE SEQUENCE [LARGE SCALE GENOMIC DNA]</scope>
    <source>
        <strain evidence="2 3">Sph1</strain>
    </source>
</reference>
<feature type="region of interest" description="Disordered" evidence="1">
    <location>
        <begin position="103"/>
        <end position="136"/>
    </location>
</feature>
<feature type="compositionally biased region" description="Basic and acidic residues" evidence="1">
    <location>
        <begin position="103"/>
        <end position="117"/>
    </location>
</feature>
<dbReference type="InterPro" id="IPR014915">
    <property type="entry name" value="Phage_TLS_TfmB"/>
</dbReference>
<protein>
    <submittedName>
        <fullName evidence="2">Uncharacterized protein</fullName>
    </submittedName>
</protein>
<evidence type="ECO:0000313" key="2">
    <source>
        <dbReference type="EMBL" id="POZ49905.1"/>
    </source>
</evidence>
<dbReference type="Pfam" id="PF08809">
    <property type="entry name" value="DUF1799"/>
    <property type="match status" value="1"/>
</dbReference>
<dbReference type="EMBL" id="PGFZ01000020">
    <property type="protein sequence ID" value="POZ49905.1"/>
    <property type="molecule type" value="Genomic_DNA"/>
</dbReference>
<organism evidence="2 3">
    <name type="scientific">Methylovulum psychrotolerans</name>
    <dbReference type="NCBI Taxonomy" id="1704499"/>
    <lineage>
        <taxon>Bacteria</taxon>
        <taxon>Pseudomonadati</taxon>
        <taxon>Pseudomonadota</taxon>
        <taxon>Gammaproteobacteria</taxon>
        <taxon>Methylococcales</taxon>
        <taxon>Methylococcaceae</taxon>
        <taxon>Methylovulum</taxon>
    </lineage>
</organism>
<name>A0A2S5CGH8_9GAMM</name>
<gene>
    <name evidence="2" type="ORF">AADEFJLK_04351</name>
</gene>
<dbReference type="Proteomes" id="UP000237423">
    <property type="component" value="Unassembled WGS sequence"/>
</dbReference>
<evidence type="ECO:0000313" key="3">
    <source>
        <dbReference type="Proteomes" id="UP000237423"/>
    </source>
</evidence>
<sequence length="136" mass="15550">MPTGVAHDGTDSFKKLNIRLPAKFTKPVEQPRDFVVDYDAWPAFEFFLKIQAYWLHGFGGITGLDHGAVIGRIKLFESSRSKQQRLLECLEAIEQGALQAWADKRAEDDDKKPDKQRVALTATQKKSIDERKSWRC</sequence>
<feature type="compositionally biased region" description="Basic and acidic residues" evidence="1">
    <location>
        <begin position="126"/>
        <end position="136"/>
    </location>
</feature>
<comment type="caution">
    <text evidence="2">The sequence shown here is derived from an EMBL/GenBank/DDBJ whole genome shotgun (WGS) entry which is preliminary data.</text>
</comment>